<evidence type="ECO:0000313" key="3">
    <source>
        <dbReference type="Proteomes" id="UP000193926"/>
    </source>
</evidence>
<dbReference type="Proteomes" id="UP000193926">
    <property type="component" value="Unassembled WGS sequence"/>
</dbReference>
<dbReference type="InterPro" id="IPR027417">
    <property type="entry name" value="P-loop_NTPase"/>
</dbReference>
<dbReference type="Pfam" id="PF07693">
    <property type="entry name" value="KAP_NTPase"/>
    <property type="match status" value="1"/>
</dbReference>
<dbReference type="RefSeq" id="WP_198948086.1">
    <property type="nucleotide sequence ID" value="NZ_JFKC01000003.1"/>
</dbReference>
<sequence length="247" mass="27679">MSEVEQQKILSEIWVGDKLFRQRDAEILRVFTIGQLQLRENAGETRTYVLNLDAKWGAGKTFFLSRLKEHLEVHNHIAIYVNAWENDHSNDPFVTVVDQIQSELLSQLSKSSGWKSALEKTAKFRKSAAKIIGGAALSGGKHLLSKYIGDESVGKLKELLANEGNDDPNIDAAGHESKIHALQKSIESGVDAAGEEVLSHFRSQKVVRNNFKSQLKVLGEEVLRIEGIQAPIFILIDELDRCRPRVR</sequence>
<proteinExistence type="predicted"/>
<dbReference type="EMBL" id="JFKC01000003">
    <property type="protein sequence ID" value="OSQ52163.1"/>
    <property type="molecule type" value="Genomic_DNA"/>
</dbReference>
<accession>A0A1X4NNW8</accession>
<gene>
    <name evidence="2" type="ORF">MGEO_06545</name>
</gene>
<organism evidence="2 3">
    <name type="scientific">Marivita geojedonensis</name>
    <dbReference type="NCBI Taxonomy" id="1123756"/>
    <lineage>
        <taxon>Bacteria</taxon>
        <taxon>Pseudomonadati</taxon>
        <taxon>Pseudomonadota</taxon>
        <taxon>Alphaproteobacteria</taxon>
        <taxon>Rhodobacterales</taxon>
        <taxon>Roseobacteraceae</taxon>
        <taxon>Marivita</taxon>
    </lineage>
</organism>
<reference evidence="2 3" key="1">
    <citation type="submission" date="2014-03" db="EMBL/GenBank/DDBJ databases">
        <title>The draft genome sequence of Marivita geojedonensis KCTC 23882.</title>
        <authorList>
            <person name="Lai Q."/>
            <person name="Shao Z."/>
        </authorList>
    </citation>
    <scope>NUCLEOTIDE SEQUENCE [LARGE SCALE GENOMIC DNA]</scope>
    <source>
        <strain evidence="2 3">DPG-138</strain>
    </source>
</reference>
<evidence type="ECO:0000313" key="2">
    <source>
        <dbReference type="EMBL" id="OSQ52163.1"/>
    </source>
</evidence>
<keyword evidence="3" id="KW-1185">Reference proteome</keyword>
<comment type="caution">
    <text evidence="2">The sequence shown here is derived from an EMBL/GenBank/DDBJ whole genome shotgun (WGS) entry which is preliminary data.</text>
</comment>
<feature type="domain" description="KAP NTPase" evidence="1">
    <location>
        <begin position="46"/>
        <end position="244"/>
    </location>
</feature>
<protein>
    <recommendedName>
        <fullName evidence="1">KAP NTPase domain-containing protein</fullName>
    </recommendedName>
</protein>
<feature type="non-terminal residue" evidence="2">
    <location>
        <position position="247"/>
    </location>
</feature>
<dbReference type="Gene3D" id="3.40.50.300">
    <property type="entry name" value="P-loop containing nucleotide triphosphate hydrolases"/>
    <property type="match status" value="1"/>
</dbReference>
<name>A0A1X4NNW8_9RHOB</name>
<evidence type="ECO:0000259" key="1">
    <source>
        <dbReference type="Pfam" id="PF07693"/>
    </source>
</evidence>
<dbReference type="AlphaFoldDB" id="A0A1X4NNW8"/>
<dbReference type="InterPro" id="IPR011646">
    <property type="entry name" value="KAP_P-loop"/>
</dbReference>